<protein>
    <submittedName>
        <fullName evidence="5">Bacterial regulatory helix-turn-helix protein, AraC family protein 19</fullName>
    </submittedName>
</protein>
<dbReference type="InterPro" id="IPR018062">
    <property type="entry name" value="HTH_AraC-typ_CS"/>
</dbReference>
<dbReference type="InterPro" id="IPR020449">
    <property type="entry name" value="Tscrpt_reg_AraC-type_HTH"/>
</dbReference>
<dbReference type="PANTHER" id="PTHR47894">
    <property type="entry name" value="HTH-TYPE TRANSCRIPTIONAL REGULATOR GADX"/>
    <property type="match status" value="1"/>
</dbReference>
<dbReference type="EMBL" id="CP002287">
    <property type="protein sequence ID" value="ADP16919.1"/>
    <property type="molecule type" value="Genomic_DNA"/>
</dbReference>
<dbReference type="SUPFAM" id="SSF46689">
    <property type="entry name" value="Homeodomain-like"/>
    <property type="match status" value="1"/>
</dbReference>
<dbReference type="InterPro" id="IPR032687">
    <property type="entry name" value="AraC-type_N"/>
</dbReference>
<sequence length="305" mass="33432">MLDIELIENQECFIPQVVMTDFLWEIERRSGEANLALLAAPCLSLTTYGRWGEYVLAADNLGEAIARAASSLGYHSTGDRLQLTIEQGIARISYFHAMRGRRGYAHIATGTAVVLLSLLRPYLGADFLPIQIELDIRRPTASAPFEDTFLCPVVFETEAVSVCIDARLLQRPAKAGIRSRLVTIDDVARVLLEPADLGNFLGVVVAHIRAQVQSGVVSIDSTARALGSSVRTLQRVLRRDSGSDFRELVNVIRMRRAKELLAGTNASITEIATEFGYSSPANFARAFRNAAGVAPHEYRLSQKTG</sequence>
<dbReference type="Pfam" id="PF12833">
    <property type="entry name" value="HTH_18"/>
    <property type="match status" value="1"/>
</dbReference>
<dbReference type="HOGENOM" id="CLU_047522_1_2_4"/>
<evidence type="ECO:0000256" key="3">
    <source>
        <dbReference type="ARBA" id="ARBA00023163"/>
    </source>
</evidence>
<dbReference type="Gene3D" id="1.10.10.60">
    <property type="entry name" value="Homeodomain-like"/>
    <property type="match status" value="1"/>
</dbReference>
<evidence type="ECO:0000259" key="4">
    <source>
        <dbReference type="PROSITE" id="PS01124"/>
    </source>
</evidence>
<evidence type="ECO:0000256" key="1">
    <source>
        <dbReference type="ARBA" id="ARBA00023015"/>
    </source>
</evidence>
<dbReference type="InterPro" id="IPR018060">
    <property type="entry name" value="HTH_AraC"/>
</dbReference>
<accession>E3HL72</accession>
<dbReference type="AlphaFoldDB" id="E3HL72"/>
<dbReference type="PROSITE" id="PS01124">
    <property type="entry name" value="HTH_ARAC_FAMILY_2"/>
    <property type="match status" value="1"/>
</dbReference>
<dbReference type="GO" id="GO:0003700">
    <property type="term" value="F:DNA-binding transcription factor activity"/>
    <property type="evidence" value="ECO:0007669"/>
    <property type="project" value="InterPro"/>
</dbReference>
<dbReference type="GO" id="GO:0005829">
    <property type="term" value="C:cytosol"/>
    <property type="evidence" value="ECO:0007669"/>
    <property type="project" value="TreeGrafter"/>
</dbReference>
<dbReference type="InterPro" id="IPR009057">
    <property type="entry name" value="Homeodomain-like_sf"/>
</dbReference>
<dbReference type="STRING" id="762376.AXYL_03599"/>
<feature type="domain" description="HTH araC/xylS-type" evidence="4">
    <location>
        <begin position="202"/>
        <end position="301"/>
    </location>
</feature>
<dbReference type="eggNOG" id="COG2207">
    <property type="taxonomic scope" value="Bacteria"/>
</dbReference>
<gene>
    <name evidence="5" type="ordered locus">AXYL_03599</name>
</gene>
<dbReference type="Pfam" id="PF12625">
    <property type="entry name" value="Arabinose_bd"/>
    <property type="match status" value="1"/>
</dbReference>
<proteinExistence type="predicted"/>
<dbReference type="KEGG" id="axy:AXYL_03599"/>
<reference evidence="5 6" key="1">
    <citation type="journal article" date="2011" name="J. Bacteriol.">
        <title>Complete genome sequence of the haloaromatic acid-degrading bacterium Achromobacter xylosoxidans A8.</title>
        <authorList>
            <person name="Strnad H."/>
            <person name="Ridl J."/>
            <person name="Paces J."/>
            <person name="Kolar M."/>
            <person name="Vlcek C."/>
            <person name="Paces V."/>
        </authorList>
    </citation>
    <scope>NUCLEOTIDE SEQUENCE [LARGE SCALE GENOMIC DNA]</scope>
    <source>
        <strain evidence="5 6">A8</strain>
    </source>
</reference>
<dbReference type="OrthoDB" id="9816010at2"/>
<keyword evidence="3" id="KW-0804">Transcription</keyword>
<organism evidence="5 6">
    <name type="scientific">Achromobacter xylosoxidans (strain A8)</name>
    <dbReference type="NCBI Taxonomy" id="762376"/>
    <lineage>
        <taxon>Bacteria</taxon>
        <taxon>Pseudomonadati</taxon>
        <taxon>Pseudomonadota</taxon>
        <taxon>Betaproteobacteria</taxon>
        <taxon>Burkholderiales</taxon>
        <taxon>Alcaligenaceae</taxon>
        <taxon>Achromobacter</taxon>
    </lineage>
</organism>
<name>E3HL72_ACHXA</name>
<dbReference type="GO" id="GO:0000976">
    <property type="term" value="F:transcription cis-regulatory region binding"/>
    <property type="evidence" value="ECO:0007669"/>
    <property type="project" value="TreeGrafter"/>
</dbReference>
<evidence type="ECO:0000313" key="5">
    <source>
        <dbReference type="EMBL" id="ADP16919.1"/>
    </source>
</evidence>
<dbReference type="SMART" id="SM00342">
    <property type="entry name" value="HTH_ARAC"/>
    <property type="match status" value="1"/>
</dbReference>
<dbReference type="PANTHER" id="PTHR47894:SF4">
    <property type="entry name" value="HTH-TYPE TRANSCRIPTIONAL REGULATOR GADX"/>
    <property type="match status" value="1"/>
</dbReference>
<dbReference type="PROSITE" id="PS00041">
    <property type="entry name" value="HTH_ARAC_FAMILY_1"/>
    <property type="match status" value="1"/>
</dbReference>
<evidence type="ECO:0000256" key="2">
    <source>
        <dbReference type="ARBA" id="ARBA00023125"/>
    </source>
</evidence>
<evidence type="ECO:0000313" key="6">
    <source>
        <dbReference type="Proteomes" id="UP000006876"/>
    </source>
</evidence>
<dbReference type="Proteomes" id="UP000006876">
    <property type="component" value="Chromosome"/>
</dbReference>
<keyword evidence="1" id="KW-0805">Transcription regulation</keyword>
<dbReference type="RefSeq" id="WP_013394233.1">
    <property type="nucleotide sequence ID" value="NC_014640.1"/>
</dbReference>
<keyword evidence="2" id="KW-0238">DNA-binding</keyword>
<dbReference type="PRINTS" id="PR00032">
    <property type="entry name" value="HTHARAC"/>
</dbReference>